<evidence type="ECO:0000256" key="7">
    <source>
        <dbReference type="ARBA" id="ARBA00022833"/>
    </source>
</evidence>
<dbReference type="AlphaFoldDB" id="A0A913X2G7"/>
<dbReference type="GO" id="GO:0015030">
    <property type="term" value="C:Cajal body"/>
    <property type="evidence" value="ECO:0007669"/>
    <property type="project" value="TreeGrafter"/>
</dbReference>
<dbReference type="GeneID" id="110236683"/>
<evidence type="ECO:0000256" key="12">
    <source>
        <dbReference type="ARBA" id="ARBA00071349"/>
    </source>
</evidence>
<keyword evidence="5 13" id="KW-0479">Metal-binding</keyword>
<dbReference type="GO" id="GO:0034472">
    <property type="term" value="P:snRNA 3'-end processing"/>
    <property type="evidence" value="ECO:0007669"/>
    <property type="project" value="TreeGrafter"/>
</dbReference>
<dbReference type="FunFam" id="3.30.420.10:FF:000039">
    <property type="entry name" value="Target of EGR1 protein 1"/>
    <property type="match status" value="1"/>
</dbReference>
<evidence type="ECO:0000256" key="2">
    <source>
        <dbReference type="ARBA" id="ARBA00004604"/>
    </source>
</evidence>
<evidence type="ECO:0000313" key="17">
    <source>
        <dbReference type="Proteomes" id="UP000887567"/>
    </source>
</evidence>
<name>A0A913X2G7_EXADI</name>
<dbReference type="RefSeq" id="XP_020897879.1">
    <property type="nucleotide sequence ID" value="XM_021042220.2"/>
</dbReference>
<evidence type="ECO:0000256" key="4">
    <source>
        <dbReference type="ARBA" id="ARBA00022553"/>
    </source>
</evidence>
<feature type="zinc finger region" description="C3H1-type" evidence="13">
    <location>
        <begin position="279"/>
        <end position="307"/>
    </location>
</feature>
<feature type="compositionally biased region" description="Basic residues" evidence="14">
    <location>
        <begin position="318"/>
        <end position="328"/>
    </location>
</feature>
<sequence>MEKYVRVPVIDVHKENLDEIWPLLLRAIYESRFVALDTELSGLGERKKLFAKSIEDRYKNLVEVAKSRSILALGISCFQESTDGMNSNPSEGNSSDKNYNIEYQVCTFNLSVLCSQEFVVEPASLQFLIQHGFDFNKQFSKGVLYHKGEDKEPCDYAIASVRNLFAHILACNKPVVFHNGLLDLVFLYQNLYSDLPDKLEVFTSDVHGMFTAGVFDTKYIAEFKQREPASYLSYIFRKCQRYNTKTQKHIKVAFPTETISSQWIEHLCCHEPPRQLDETSGVQICELYAAHGFCRRGADCHLSHDIDQILDKQDKMLSKKKRKNKKRKTDRDEDETPSKKQSHGNSPIEQKDININTSDNNAVAYDTPEISTLSNNNTAGGHRVGINDVNMNISDNDAVAHDTPQISRNNVTTGGHRAGIDAFMTGYCLATYILLHGKHDLSNSVHGYSNLSNSELVNKMSLSGKEVPLTLACSHFAKPSLLHINKMKNIKVKMCQIRSQNVDYNLEISKTKM</sequence>
<feature type="compositionally biased region" description="Polar residues" evidence="14">
    <location>
        <begin position="343"/>
        <end position="355"/>
    </location>
</feature>
<evidence type="ECO:0000256" key="13">
    <source>
        <dbReference type="PROSITE-ProRule" id="PRU00723"/>
    </source>
</evidence>
<evidence type="ECO:0000256" key="11">
    <source>
        <dbReference type="ARBA" id="ARBA00062362"/>
    </source>
</evidence>
<dbReference type="PANTHER" id="PTHR15092">
    <property type="entry name" value="POLY A -SPECIFIC RIBONUCLEASE/TARGET OF EGR1, MEMBER 1"/>
    <property type="match status" value="1"/>
</dbReference>
<organism evidence="16 17">
    <name type="scientific">Exaiptasia diaphana</name>
    <name type="common">Tropical sea anemone</name>
    <name type="synonym">Aiptasia pulchella</name>
    <dbReference type="NCBI Taxonomy" id="2652724"/>
    <lineage>
        <taxon>Eukaryota</taxon>
        <taxon>Metazoa</taxon>
        <taxon>Cnidaria</taxon>
        <taxon>Anthozoa</taxon>
        <taxon>Hexacorallia</taxon>
        <taxon>Actiniaria</taxon>
        <taxon>Aiptasiidae</taxon>
        <taxon>Exaiptasia</taxon>
    </lineage>
</organism>
<keyword evidence="17" id="KW-1185">Reference proteome</keyword>
<evidence type="ECO:0000256" key="1">
    <source>
        <dbReference type="ARBA" id="ARBA00004324"/>
    </source>
</evidence>
<keyword evidence="6 13" id="KW-0863">Zinc-finger</keyword>
<protein>
    <recommendedName>
        <fullName evidence="12">Target of EGR1 protein 1</fullName>
    </recommendedName>
</protein>
<dbReference type="InterPro" id="IPR006941">
    <property type="entry name" value="RNase_CAF1"/>
</dbReference>
<dbReference type="InterPro" id="IPR036855">
    <property type="entry name" value="Znf_CCCH_sf"/>
</dbReference>
<dbReference type="PANTHER" id="PTHR15092:SF37">
    <property type="entry name" value="TARGET OF EGR1 PROTEIN 1"/>
    <property type="match status" value="1"/>
</dbReference>
<reference evidence="16" key="1">
    <citation type="submission" date="2022-11" db="UniProtKB">
        <authorList>
            <consortium name="EnsemblMetazoa"/>
        </authorList>
    </citation>
    <scope>IDENTIFICATION</scope>
</reference>
<dbReference type="Proteomes" id="UP000887567">
    <property type="component" value="Unplaced"/>
</dbReference>
<evidence type="ECO:0000256" key="8">
    <source>
        <dbReference type="ARBA" id="ARBA00022990"/>
    </source>
</evidence>
<dbReference type="InterPro" id="IPR036397">
    <property type="entry name" value="RNaseH_sf"/>
</dbReference>
<comment type="subcellular location">
    <subcellularLocation>
        <location evidence="1">Nucleus speckle</location>
    </subcellularLocation>
    <subcellularLocation>
        <location evidence="2">Nucleus</location>
        <location evidence="2">Nucleolus</location>
    </subcellularLocation>
</comment>
<dbReference type="GO" id="GO:0017069">
    <property type="term" value="F:snRNA binding"/>
    <property type="evidence" value="ECO:0007669"/>
    <property type="project" value="TreeGrafter"/>
</dbReference>
<dbReference type="InterPro" id="IPR051181">
    <property type="entry name" value="CAF1_poly(A)_ribonucleases"/>
</dbReference>
<evidence type="ECO:0000313" key="16">
    <source>
        <dbReference type="EnsemblMetazoa" id="XP_020897879.1"/>
    </source>
</evidence>
<evidence type="ECO:0000256" key="10">
    <source>
        <dbReference type="ARBA" id="ARBA00057484"/>
    </source>
</evidence>
<dbReference type="EnsemblMetazoa" id="XM_021042220.2">
    <property type="protein sequence ID" value="XP_020897879.1"/>
    <property type="gene ID" value="LOC110236683"/>
</dbReference>
<feature type="region of interest" description="Disordered" evidence="14">
    <location>
        <begin position="313"/>
        <end position="355"/>
    </location>
</feature>
<dbReference type="OrthoDB" id="414075at2759"/>
<evidence type="ECO:0000256" key="5">
    <source>
        <dbReference type="ARBA" id="ARBA00022723"/>
    </source>
</evidence>
<dbReference type="Pfam" id="PF04857">
    <property type="entry name" value="CAF1"/>
    <property type="match status" value="2"/>
</dbReference>
<dbReference type="SUPFAM" id="SSF90229">
    <property type="entry name" value="CCCH zinc finger"/>
    <property type="match status" value="1"/>
</dbReference>
<accession>A0A913X2G7</accession>
<keyword evidence="9" id="KW-0539">Nucleus</keyword>
<evidence type="ECO:0000256" key="3">
    <source>
        <dbReference type="ARBA" id="ARBA00008372"/>
    </source>
</evidence>
<evidence type="ECO:0000256" key="14">
    <source>
        <dbReference type="SAM" id="MobiDB-lite"/>
    </source>
</evidence>
<keyword evidence="7 13" id="KW-0862">Zinc</keyword>
<keyword evidence="4" id="KW-0597">Phosphoprotein</keyword>
<feature type="domain" description="C3H1-type" evidence="15">
    <location>
        <begin position="279"/>
        <end position="307"/>
    </location>
</feature>
<evidence type="ECO:0000256" key="9">
    <source>
        <dbReference type="ARBA" id="ARBA00023242"/>
    </source>
</evidence>
<evidence type="ECO:0000259" key="15">
    <source>
        <dbReference type="PROSITE" id="PS50103"/>
    </source>
</evidence>
<dbReference type="SMART" id="SM00356">
    <property type="entry name" value="ZnF_C3H1"/>
    <property type="match status" value="1"/>
</dbReference>
<comment type="similarity">
    <text evidence="3">Belongs to the CAF1 family.</text>
</comment>
<dbReference type="SUPFAM" id="SSF53098">
    <property type="entry name" value="Ribonuclease H-like"/>
    <property type="match status" value="1"/>
</dbReference>
<dbReference type="GO" id="GO:0008270">
    <property type="term" value="F:zinc ion binding"/>
    <property type="evidence" value="ECO:0007669"/>
    <property type="project" value="UniProtKB-KW"/>
</dbReference>
<dbReference type="GO" id="GO:0005730">
    <property type="term" value="C:nucleolus"/>
    <property type="evidence" value="ECO:0007669"/>
    <property type="project" value="UniProtKB-SubCell"/>
</dbReference>
<comment type="subunit">
    <text evidence="11">Interacts with U1, U2, U4, U5 and U6 snRNAs.</text>
</comment>
<dbReference type="GO" id="GO:0016607">
    <property type="term" value="C:nuclear speck"/>
    <property type="evidence" value="ECO:0007669"/>
    <property type="project" value="UniProtKB-SubCell"/>
</dbReference>
<comment type="function">
    <text evidence="10">Inhibits cell growth rate and cell cycle. Induces CDKN1A expression as well as TGF-beta expression. Mediates the inhibitory growth effect of EGR1. Involved in the maturation of snRNAs and snRNA 3'-tail processing.</text>
</comment>
<keyword evidence="8" id="KW-0007">Acetylation</keyword>
<proteinExistence type="inferred from homology"/>
<dbReference type="InterPro" id="IPR000571">
    <property type="entry name" value="Znf_CCCH"/>
</dbReference>
<dbReference type="PROSITE" id="PS50103">
    <property type="entry name" value="ZF_C3H1"/>
    <property type="match status" value="1"/>
</dbReference>
<dbReference type="GO" id="GO:0000175">
    <property type="term" value="F:3'-5'-RNA exonuclease activity"/>
    <property type="evidence" value="ECO:0007669"/>
    <property type="project" value="TreeGrafter"/>
</dbReference>
<dbReference type="InterPro" id="IPR012337">
    <property type="entry name" value="RNaseH-like_sf"/>
</dbReference>
<dbReference type="Gene3D" id="3.30.420.10">
    <property type="entry name" value="Ribonuclease H-like superfamily/Ribonuclease H"/>
    <property type="match status" value="1"/>
</dbReference>
<evidence type="ECO:0000256" key="6">
    <source>
        <dbReference type="ARBA" id="ARBA00022771"/>
    </source>
</evidence>